<evidence type="ECO:0000313" key="2">
    <source>
        <dbReference type="EMBL" id="GMF40859.1"/>
    </source>
</evidence>
<dbReference type="EMBL" id="BSXT01001289">
    <property type="protein sequence ID" value="GMF40859.1"/>
    <property type="molecule type" value="Genomic_DNA"/>
</dbReference>
<feature type="signal peptide" evidence="1">
    <location>
        <begin position="1"/>
        <end position="16"/>
    </location>
</feature>
<name>A0A9W7CTB1_9STRA</name>
<accession>A0A9W7CTB1</accession>
<evidence type="ECO:0000313" key="3">
    <source>
        <dbReference type="Proteomes" id="UP001165121"/>
    </source>
</evidence>
<feature type="chain" id="PRO_5040925911" evidence="1">
    <location>
        <begin position="17"/>
        <end position="116"/>
    </location>
</feature>
<dbReference type="AlphaFoldDB" id="A0A9W7CTB1"/>
<protein>
    <submittedName>
        <fullName evidence="2">Unnamed protein product</fullName>
    </submittedName>
</protein>
<dbReference type="OrthoDB" id="128811at2759"/>
<reference evidence="2" key="1">
    <citation type="submission" date="2023-04" db="EMBL/GenBank/DDBJ databases">
        <title>Phytophthora fragariaefolia NBRC 109709.</title>
        <authorList>
            <person name="Ichikawa N."/>
            <person name="Sato H."/>
            <person name="Tonouchi N."/>
        </authorList>
    </citation>
    <scope>NUCLEOTIDE SEQUENCE</scope>
    <source>
        <strain evidence="2">NBRC 109709</strain>
    </source>
</reference>
<dbReference type="Proteomes" id="UP001165121">
    <property type="component" value="Unassembled WGS sequence"/>
</dbReference>
<gene>
    <name evidence="2" type="ORF">Pfra01_001269100</name>
</gene>
<keyword evidence="1" id="KW-0732">Signal</keyword>
<comment type="caution">
    <text evidence="2">The sequence shown here is derived from an EMBL/GenBank/DDBJ whole genome shotgun (WGS) entry which is preliminary data.</text>
</comment>
<evidence type="ECO:0000256" key="1">
    <source>
        <dbReference type="SAM" id="SignalP"/>
    </source>
</evidence>
<keyword evidence="3" id="KW-1185">Reference proteome</keyword>
<sequence>MACILLQFELLVDLLGFTNRVRKKVILHETAATIKSLKRECSYLRRDRDLLQQELANLASHLDSQVVPVSISIPAGDAGDYSSSIGSNTDFSAQDYRYKHMQDYGQPEFRQYSHIC</sequence>
<proteinExistence type="predicted"/>
<organism evidence="2 3">
    <name type="scientific">Phytophthora fragariaefolia</name>
    <dbReference type="NCBI Taxonomy" id="1490495"/>
    <lineage>
        <taxon>Eukaryota</taxon>
        <taxon>Sar</taxon>
        <taxon>Stramenopiles</taxon>
        <taxon>Oomycota</taxon>
        <taxon>Peronosporomycetes</taxon>
        <taxon>Peronosporales</taxon>
        <taxon>Peronosporaceae</taxon>
        <taxon>Phytophthora</taxon>
    </lineage>
</organism>